<keyword evidence="1" id="KW-0479">Metal-binding</keyword>
<dbReference type="PROSITE" id="PS50966">
    <property type="entry name" value="ZF_SWIM"/>
    <property type="match status" value="1"/>
</dbReference>
<evidence type="ECO:0000313" key="6">
    <source>
        <dbReference type="Proteomes" id="UP000677228"/>
    </source>
</evidence>
<dbReference type="Proteomes" id="UP000682733">
    <property type="component" value="Unassembled WGS sequence"/>
</dbReference>
<keyword evidence="1" id="KW-0863">Zinc-finger</keyword>
<accession>A0A8S2FM15</accession>
<protein>
    <recommendedName>
        <fullName evidence="3">SWIM-type domain-containing protein</fullName>
    </recommendedName>
</protein>
<gene>
    <name evidence="4" type="ORF">OVA965_LOCUS37094</name>
    <name evidence="5" type="ORF">TMI583_LOCUS38147</name>
</gene>
<evidence type="ECO:0000313" key="5">
    <source>
        <dbReference type="EMBL" id="CAF4292899.1"/>
    </source>
</evidence>
<evidence type="ECO:0000256" key="1">
    <source>
        <dbReference type="PROSITE-ProRule" id="PRU00325"/>
    </source>
</evidence>
<proteinExistence type="predicted"/>
<organism evidence="4 6">
    <name type="scientific">Didymodactylos carnosus</name>
    <dbReference type="NCBI Taxonomy" id="1234261"/>
    <lineage>
        <taxon>Eukaryota</taxon>
        <taxon>Metazoa</taxon>
        <taxon>Spiralia</taxon>
        <taxon>Gnathifera</taxon>
        <taxon>Rotifera</taxon>
        <taxon>Eurotatoria</taxon>
        <taxon>Bdelloidea</taxon>
        <taxon>Philodinida</taxon>
        <taxon>Philodinidae</taxon>
        <taxon>Didymodactylos</taxon>
    </lineage>
</organism>
<evidence type="ECO:0000313" key="4">
    <source>
        <dbReference type="EMBL" id="CAF1504600.1"/>
    </source>
</evidence>
<feature type="region of interest" description="Disordered" evidence="2">
    <location>
        <begin position="239"/>
        <end position="271"/>
    </location>
</feature>
<sequence>MWEVDKLGIRDLFVNTITSNTAEGLNYVYKEMIQFHTISIDRVLMVMKLLCDFYVAETNRTYNLKQEYSLYKQPLSSLVEKQSFLPHKIMDVVTNSKSSVIDHLNSKNNENNNDNSTMSSVSISLTSESISSDVPSKIQRGVTMSADEKANLLILKKAVSFHDASGTFVVESGSSNQNVYIVDLKKFPIFTCTCPNHNKKVYCHHIIAVMKKLRMPIRNPKTAVKSGQLRKNRRRAAGIGVPGRKTPTTMDKQNKDETIKAPRPVRKRKSSIPKITPDEKITKDLPLSTITNTCTTNKITTTPLILPIHQTYQSLKQQNAILPIPITTSMKIVRLVSPTITTTGTTTTTPLRFTLMPQ</sequence>
<reference evidence="4" key="1">
    <citation type="submission" date="2021-02" db="EMBL/GenBank/DDBJ databases">
        <authorList>
            <person name="Nowell W R."/>
        </authorList>
    </citation>
    <scope>NUCLEOTIDE SEQUENCE</scope>
</reference>
<dbReference type="EMBL" id="CAJOBA010056535">
    <property type="protein sequence ID" value="CAF4292899.1"/>
    <property type="molecule type" value="Genomic_DNA"/>
</dbReference>
<feature type="domain" description="SWIM-type" evidence="3">
    <location>
        <begin position="180"/>
        <end position="214"/>
    </location>
</feature>
<dbReference type="AlphaFoldDB" id="A0A8S2FM15"/>
<dbReference type="Proteomes" id="UP000677228">
    <property type="component" value="Unassembled WGS sequence"/>
</dbReference>
<evidence type="ECO:0000259" key="3">
    <source>
        <dbReference type="PROSITE" id="PS50966"/>
    </source>
</evidence>
<dbReference type="EMBL" id="CAJNOK010034498">
    <property type="protein sequence ID" value="CAF1504600.1"/>
    <property type="molecule type" value="Genomic_DNA"/>
</dbReference>
<dbReference type="InterPro" id="IPR007527">
    <property type="entry name" value="Znf_SWIM"/>
</dbReference>
<evidence type="ECO:0000256" key="2">
    <source>
        <dbReference type="SAM" id="MobiDB-lite"/>
    </source>
</evidence>
<keyword evidence="1" id="KW-0862">Zinc</keyword>
<comment type="caution">
    <text evidence="4">The sequence shown here is derived from an EMBL/GenBank/DDBJ whole genome shotgun (WGS) entry which is preliminary data.</text>
</comment>
<name>A0A8S2FM15_9BILA</name>
<dbReference type="GO" id="GO:0008270">
    <property type="term" value="F:zinc ion binding"/>
    <property type="evidence" value="ECO:0007669"/>
    <property type="project" value="UniProtKB-KW"/>
</dbReference>